<accession>A0A6C0LGC8</accession>
<dbReference type="EMBL" id="MN740480">
    <property type="protein sequence ID" value="QHU29055.1"/>
    <property type="molecule type" value="Genomic_DNA"/>
</dbReference>
<dbReference type="AlphaFoldDB" id="A0A6C0LGC8"/>
<sequence>MSSVFRANYFYDLPDELQSLIYRKLFKETLSVISDTRESLDNYNKLIVYINENHYLNYNPDTDEHRAIWCIYNRRDVGDPYYKYYQYYADVATDFLRLNKLRMTAEVHTYSAIKYLEFAIYPIKDRIKKVLEEYANTLLSDANPIKAFELSNHNHKIRIVYKETYKIRCYIDIYNTILETYNFTTHVLLTYDSLYEDDDIMDLRVWFGYNSFLNGFTIREDTICPLFYL</sequence>
<protein>
    <submittedName>
        <fullName evidence="1">Uncharacterized protein</fullName>
    </submittedName>
</protein>
<reference evidence="1" key="1">
    <citation type="journal article" date="2020" name="Nature">
        <title>Giant virus diversity and host interactions through global metagenomics.</title>
        <authorList>
            <person name="Schulz F."/>
            <person name="Roux S."/>
            <person name="Paez-Espino D."/>
            <person name="Jungbluth S."/>
            <person name="Walsh D.A."/>
            <person name="Denef V.J."/>
            <person name="McMahon K.D."/>
            <person name="Konstantinidis K.T."/>
            <person name="Eloe-Fadrosh E.A."/>
            <person name="Kyrpides N.C."/>
            <person name="Woyke T."/>
        </authorList>
    </citation>
    <scope>NUCLEOTIDE SEQUENCE</scope>
    <source>
        <strain evidence="1">GVMAG-M-3300027804-47</strain>
    </source>
</reference>
<proteinExistence type="predicted"/>
<name>A0A6C0LGC8_9ZZZZ</name>
<organism evidence="1">
    <name type="scientific">viral metagenome</name>
    <dbReference type="NCBI Taxonomy" id="1070528"/>
    <lineage>
        <taxon>unclassified sequences</taxon>
        <taxon>metagenomes</taxon>
        <taxon>organismal metagenomes</taxon>
    </lineage>
</organism>
<evidence type="ECO:0000313" key="1">
    <source>
        <dbReference type="EMBL" id="QHU29055.1"/>
    </source>
</evidence>